<dbReference type="RefSeq" id="WP_257500222.1">
    <property type="nucleotide sequence ID" value="NZ_CP102382.1"/>
</dbReference>
<accession>A0ABY5NUS9</accession>
<dbReference type="Proteomes" id="UP001317001">
    <property type="component" value="Chromosome"/>
</dbReference>
<dbReference type="PROSITE" id="PS51257">
    <property type="entry name" value="PROKAR_LIPOPROTEIN"/>
    <property type="match status" value="1"/>
</dbReference>
<gene>
    <name evidence="1" type="ORF">NPX36_04520</name>
</gene>
<organism evidence="1 2">
    <name type="scientific">Paenimyroides aestuarii</name>
    <dbReference type="NCBI Taxonomy" id="2968490"/>
    <lineage>
        <taxon>Bacteria</taxon>
        <taxon>Pseudomonadati</taxon>
        <taxon>Bacteroidota</taxon>
        <taxon>Flavobacteriia</taxon>
        <taxon>Flavobacteriales</taxon>
        <taxon>Flavobacteriaceae</taxon>
        <taxon>Paenimyroides</taxon>
    </lineage>
</organism>
<evidence type="ECO:0000313" key="2">
    <source>
        <dbReference type="Proteomes" id="UP001317001"/>
    </source>
</evidence>
<dbReference type="EMBL" id="CP102382">
    <property type="protein sequence ID" value="UUV22305.1"/>
    <property type="molecule type" value="Genomic_DNA"/>
</dbReference>
<name>A0ABY5NUS9_9FLAO</name>
<reference evidence="1 2" key="1">
    <citation type="submission" date="2022-08" db="EMBL/GenBank/DDBJ databases">
        <title>Myroides zhujiangensis sp. nov., a novel bacterium isolated from sediment in the Pearl River Estuary.</title>
        <authorList>
            <person name="Cui L."/>
        </authorList>
    </citation>
    <scope>NUCLEOTIDE SEQUENCE [LARGE SCALE GENOMIC DNA]</scope>
    <source>
        <strain evidence="1 2">SCSIO 72103</strain>
    </source>
</reference>
<keyword evidence="2" id="KW-1185">Reference proteome</keyword>
<evidence type="ECO:0000313" key="1">
    <source>
        <dbReference type="EMBL" id="UUV22305.1"/>
    </source>
</evidence>
<evidence type="ECO:0008006" key="3">
    <source>
        <dbReference type="Google" id="ProtNLM"/>
    </source>
</evidence>
<sequence length="175" mass="19948">MNVRILLTTAILVVSITSCTTSRSVTKNCDAQPQKLNIANINGTYETERLWDEFYENKTTKIDTTKYSENAQTKIYFDGKKYITASVYDNGLKKNEITLKAKVYKDFVSVKKRHKLLPFFPFYFYSNVHKFALYNDADNNLGLCGYGSTTMVVLIMSGGKGGDYSATYKRVENEE</sequence>
<proteinExistence type="predicted"/>
<protein>
    <recommendedName>
        <fullName evidence="3">Lipoprotein</fullName>
    </recommendedName>
</protein>